<comment type="caution">
    <text evidence="4">The sequence shown here is derived from an EMBL/GenBank/DDBJ whole genome shotgun (WGS) entry which is preliminary data.</text>
</comment>
<gene>
    <name evidence="4" type="ORF">EYB31_12965</name>
</gene>
<dbReference type="InterPro" id="IPR007837">
    <property type="entry name" value="DinB"/>
</dbReference>
<name>A0A4V2J4C5_9BACL</name>
<evidence type="ECO:0000313" key="5">
    <source>
        <dbReference type="Proteomes" id="UP000293142"/>
    </source>
</evidence>
<feature type="binding site" evidence="3">
    <location>
        <position position="47"/>
    </location>
    <ligand>
        <name>a divalent metal cation</name>
        <dbReference type="ChEBI" id="CHEBI:60240"/>
    </ligand>
</feature>
<keyword evidence="2 3" id="KW-0479">Metal-binding</keyword>
<feature type="binding site" evidence="3">
    <location>
        <position position="132"/>
    </location>
    <ligand>
        <name>a divalent metal cation</name>
        <dbReference type="ChEBI" id="CHEBI:60240"/>
    </ligand>
</feature>
<feature type="binding site" evidence="3">
    <location>
        <position position="136"/>
    </location>
    <ligand>
        <name>a divalent metal cation</name>
        <dbReference type="ChEBI" id="CHEBI:60240"/>
    </ligand>
</feature>
<sequence length="162" mass="18335">MNVIEDWIGELKREAVSTRTLLERIPEDKFSWRPHPKSMSLGQLALHTAGVAGGLALLLDEAVSELPVVPLLEPATRQELLESLEWSVSLAESKLREWGEDYLRNTWKLVNKGETILEAPRIDMARALMFNHVYHHRGQLTVYLRLLDIPVPGTYGPSADEN</sequence>
<evidence type="ECO:0000256" key="2">
    <source>
        <dbReference type="ARBA" id="ARBA00022723"/>
    </source>
</evidence>
<dbReference type="SUPFAM" id="SSF109854">
    <property type="entry name" value="DinB/YfiT-like putative metalloenzymes"/>
    <property type="match status" value="1"/>
</dbReference>
<keyword evidence="5" id="KW-1185">Reference proteome</keyword>
<dbReference type="Pfam" id="PF05163">
    <property type="entry name" value="DinB"/>
    <property type="match status" value="1"/>
</dbReference>
<dbReference type="Gene3D" id="1.20.120.450">
    <property type="entry name" value="dinb family like domain"/>
    <property type="match status" value="1"/>
</dbReference>
<comment type="similarity">
    <text evidence="1">Belongs to the DinB family.</text>
</comment>
<organism evidence="4 5">
    <name type="scientific">Paenibacillus thalictri</name>
    <dbReference type="NCBI Taxonomy" id="2527873"/>
    <lineage>
        <taxon>Bacteria</taxon>
        <taxon>Bacillati</taxon>
        <taxon>Bacillota</taxon>
        <taxon>Bacilli</taxon>
        <taxon>Bacillales</taxon>
        <taxon>Paenibacillaceae</taxon>
        <taxon>Paenibacillus</taxon>
    </lineage>
</organism>
<dbReference type="EMBL" id="SIRE01000008">
    <property type="protein sequence ID" value="TBL79122.1"/>
    <property type="molecule type" value="Genomic_DNA"/>
</dbReference>
<reference evidence="4 5" key="1">
    <citation type="submission" date="2019-02" db="EMBL/GenBank/DDBJ databases">
        <title>Paenibacillus sp. nov., isolated from surface-sterilized tissue of Thalictrum simplex L.</title>
        <authorList>
            <person name="Tuo L."/>
        </authorList>
    </citation>
    <scope>NUCLEOTIDE SEQUENCE [LARGE SCALE GENOMIC DNA]</scope>
    <source>
        <strain evidence="4 5">N2SHLJ1</strain>
    </source>
</reference>
<protein>
    <submittedName>
        <fullName evidence="4">Damage-inducible protein DinB</fullName>
    </submittedName>
</protein>
<dbReference type="GO" id="GO:0046872">
    <property type="term" value="F:metal ion binding"/>
    <property type="evidence" value="ECO:0007669"/>
    <property type="project" value="UniProtKB-KW"/>
</dbReference>
<proteinExistence type="inferred from homology"/>
<evidence type="ECO:0000313" key="4">
    <source>
        <dbReference type="EMBL" id="TBL79122.1"/>
    </source>
</evidence>
<dbReference type="AlphaFoldDB" id="A0A4V2J4C5"/>
<accession>A0A4V2J4C5</accession>
<dbReference type="RefSeq" id="WP_131013758.1">
    <property type="nucleotide sequence ID" value="NZ_SIRE01000008.1"/>
</dbReference>
<evidence type="ECO:0000256" key="3">
    <source>
        <dbReference type="PIRSR" id="PIRSR607837-1"/>
    </source>
</evidence>
<dbReference type="OrthoDB" id="119432at2"/>
<dbReference type="Proteomes" id="UP000293142">
    <property type="component" value="Unassembled WGS sequence"/>
</dbReference>
<dbReference type="InterPro" id="IPR034660">
    <property type="entry name" value="DinB/YfiT-like"/>
</dbReference>
<evidence type="ECO:0000256" key="1">
    <source>
        <dbReference type="ARBA" id="ARBA00008635"/>
    </source>
</evidence>